<organism evidence="1 2">
    <name type="scientific">Streptomyces lydicamycinicus</name>
    <dbReference type="NCBI Taxonomy" id="1546107"/>
    <lineage>
        <taxon>Bacteria</taxon>
        <taxon>Bacillati</taxon>
        <taxon>Actinomycetota</taxon>
        <taxon>Actinomycetes</taxon>
        <taxon>Kitasatosporales</taxon>
        <taxon>Streptomycetaceae</taxon>
        <taxon>Streptomyces</taxon>
    </lineage>
</organism>
<proteinExistence type="predicted"/>
<evidence type="ECO:0000313" key="1">
    <source>
        <dbReference type="EMBL" id="GAO11372.1"/>
    </source>
</evidence>
<dbReference type="EMBL" id="BBNO01000008">
    <property type="protein sequence ID" value="GAO11372.1"/>
    <property type="molecule type" value="Genomic_DNA"/>
</dbReference>
<reference evidence="1 2" key="2">
    <citation type="journal article" date="2015" name="Stand. Genomic Sci.">
        <title>Draft genome sequence of marine-derived Streptomyces sp. TP-A0598, a producer of anti-MRSA antibiotic lydicamycins.</title>
        <authorList>
            <person name="Komaki H."/>
            <person name="Ichikawa N."/>
            <person name="Hosoyama A."/>
            <person name="Fujita N."/>
            <person name="Igarashi Y."/>
        </authorList>
    </citation>
    <scope>NUCLEOTIDE SEQUENCE [LARGE SCALE GENOMIC DNA]</scope>
    <source>
        <strain evidence="1 2">NBRC 110027</strain>
    </source>
</reference>
<dbReference type="Proteomes" id="UP000048965">
    <property type="component" value="Unassembled WGS sequence"/>
</dbReference>
<accession>A0A0P4RES7</accession>
<protein>
    <submittedName>
        <fullName evidence="1">Uncharacterized protein</fullName>
    </submittedName>
</protein>
<name>A0A0P4RES7_9ACTN</name>
<comment type="caution">
    <text evidence="1">The sequence shown here is derived from an EMBL/GenBank/DDBJ whole genome shotgun (WGS) entry which is preliminary data.</text>
</comment>
<reference evidence="2" key="1">
    <citation type="submission" date="2014-09" db="EMBL/GenBank/DDBJ databases">
        <title>Whole genome shotgun sequence of Streptomyces sp. NBRC 110027.</title>
        <authorList>
            <person name="Komaki H."/>
            <person name="Ichikawa N."/>
            <person name="Katano-Makiyama Y."/>
            <person name="Hosoyama A."/>
            <person name="Hashimoto M."/>
            <person name="Uohara A."/>
            <person name="Kitahashi Y."/>
            <person name="Ohji S."/>
            <person name="Kimura A."/>
            <person name="Yamazoe A."/>
            <person name="Igarashi Y."/>
            <person name="Fujita N."/>
        </authorList>
    </citation>
    <scope>NUCLEOTIDE SEQUENCE [LARGE SCALE GENOMIC DNA]</scope>
    <source>
        <strain evidence="2">NBRC 110027</strain>
    </source>
</reference>
<evidence type="ECO:0000313" key="2">
    <source>
        <dbReference type="Proteomes" id="UP000048965"/>
    </source>
</evidence>
<dbReference type="OrthoDB" id="3855669at2"/>
<dbReference type="AlphaFoldDB" id="A0A0P4RES7"/>
<keyword evidence="2" id="KW-1185">Reference proteome</keyword>
<gene>
    <name evidence="1" type="ORF">TPA0598_08_02830</name>
</gene>
<sequence>MTYRVGAYVWDEARAKVGVVMDERWGEVQLRPVGGGTEWSAQRRALRLATRDEKAAAGVYAKST</sequence>
<dbReference type="RefSeq" id="WP_042159370.1">
    <property type="nucleotide sequence ID" value="NZ_BBNO01000008.1"/>
</dbReference>